<dbReference type="EMBL" id="JXNT01000009">
    <property type="protein sequence ID" value="ODM17147.1"/>
    <property type="molecule type" value="Genomic_DNA"/>
</dbReference>
<dbReference type="AlphaFoldDB" id="A0A1E3B877"/>
<feature type="region of interest" description="Disordered" evidence="1">
    <location>
        <begin position="757"/>
        <end position="943"/>
    </location>
</feature>
<reference evidence="2 3" key="1">
    <citation type="journal article" date="2016" name="BMC Genomics">
        <title>Comparative genomic and transcriptomic analyses of the Fuzhuan brick tea-fermentation fungus Aspergillus cristatus.</title>
        <authorList>
            <person name="Ge Y."/>
            <person name="Wang Y."/>
            <person name="Liu Y."/>
            <person name="Tan Y."/>
            <person name="Ren X."/>
            <person name="Zhang X."/>
            <person name="Hyde K.D."/>
            <person name="Liu Y."/>
            <person name="Liu Z."/>
        </authorList>
    </citation>
    <scope>NUCLEOTIDE SEQUENCE [LARGE SCALE GENOMIC DNA]</scope>
    <source>
        <strain evidence="2 3">GZAAS20.1005</strain>
    </source>
</reference>
<dbReference type="Proteomes" id="UP000094569">
    <property type="component" value="Unassembled WGS sequence"/>
</dbReference>
<feature type="compositionally biased region" description="Acidic residues" evidence="1">
    <location>
        <begin position="902"/>
        <end position="912"/>
    </location>
</feature>
<dbReference type="STRING" id="573508.A0A1E3B877"/>
<feature type="compositionally biased region" description="Basic and acidic residues" evidence="1">
    <location>
        <begin position="427"/>
        <end position="439"/>
    </location>
</feature>
<feature type="compositionally biased region" description="Polar residues" evidence="1">
    <location>
        <begin position="224"/>
        <end position="234"/>
    </location>
</feature>
<name>A0A1E3B877_ASPCR</name>
<evidence type="ECO:0000313" key="2">
    <source>
        <dbReference type="EMBL" id="ODM17147.1"/>
    </source>
</evidence>
<feature type="compositionally biased region" description="Polar residues" evidence="1">
    <location>
        <begin position="506"/>
        <end position="521"/>
    </location>
</feature>
<feature type="region of interest" description="Disordered" evidence="1">
    <location>
        <begin position="352"/>
        <end position="588"/>
    </location>
</feature>
<feature type="compositionally biased region" description="Polar residues" evidence="1">
    <location>
        <begin position="70"/>
        <end position="80"/>
    </location>
</feature>
<proteinExistence type="predicted"/>
<feature type="compositionally biased region" description="Basic and acidic residues" evidence="1">
    <location>
        <begin position="308"/>
        <end position="321"/>
    </location>
</feature>
<feature type="compositionally biased region" description="Basic and acidic residues" evidence="1">
    <location>
        <begin position="460"/>
        <end position="474"/>
    </location>
</feature>
<protein>
    <submittedName>
        <fullName evidence="2">Uncharacterized protein</fullName>
    </submittedName>
</protein>
<comment type="caution">
    <text evidence="2">The sequence shown here is derived from an EMBL/GenBank/DDBJ whole genome shotgun (WGS) entry which is preliminary data.</text>
</comment>
<feature type="compositionally biased region" description="Low complexity" evidence="1">
    <location>
        <begin position="100"/>
        <end position="115"/>
    </location>
</feature>
<dbReference type="VEuPathDB" id="FungiDB:SI65_07546"/>
<sequence length="943" mass="101385">MPIKIPKGFARRKSSGNVLEEPENPPQSSFRVIERPSMDARSLSEGNLLTPKSAMTARRSSQPLEAPDNNLFTSSSRPFNKNRDSGGTDTSAVTAGTYESSSSLRFSSSSTSRPSNEAPAPENTQSSQSRGFHDIPPLTGALRAAGRTLSFGGRFYKNSTPQQQPPQPDSSKTRTMTTTTPPKILETDLKLNLGKESDFQSMLEDFGSPKEASFGDELADPEPRSSSSVSQTAGKASRPPPINTDRSKEVEPSPYSWDSRHSEEGLLSTFDSGRRDSLAAQVSAMSISGGRKSVPRTTTPPPATTSHRALDRPRAGADKGLRRSVIYSEKRDSAPVEDEDARLIMQALYSGKGNTHETENEPLFGHANDTAADLHGPAPLRVRRSPALSEYNDPSIAHHARLAAQYENRVPKSTSPANKVMTPSQFEHYKQQQELRRANSDASKSEYSSESEFDEDDEAEKNREAERQRRKQEAHLSVYRQQMMKVTGQQQSSTPSLRPEPDHSSNSDPKLTVRSSIPGNPSTSGKSSDGGDDDEEIPLGILAAHGFPSKNRPPTRLSTPRSIPNLRSSFQLPRSSASSAHGDQGTANHASLPAFAKNLPRDPYYGASIVNPTNRESLALGGGMSAQANPSPSALPPGGLVGVIATEERARANRRGSPNTQAMYEHAALGGSTPHLAGGIPRPYSMMGINPPSAPSPQPPVSATEQAQIQLSQQMSQMMQLQMQWMQQMMQMQGGQSSLQPPPQMRMAGSLPSINVNSNGRPASMPAAEPLNPATTGSQGGQRALSMLNPQSSRVNTGPPMSYATGGLRPGTPAGQGYAPSIAPSERSNIGAGPRYRPMSAVQPEQGPSLVPPMSKPWNDENQRSSISLVKPSAPSVTVRPVSSAGFSVSASKPRQAAAAAADDDDDDDEGWAEMMKKRENKKSNWKTKRETSNLGDLLNVVH</sequence>
<feature type="compositionally biased region" description="Polar residues" evidence="1">
    <location>
        <begin position="556"/>
        <end position="588"/>
    </location>
</feature>
<organism evidence="2 3">
    <name type="scientific">Aspergillus cristatus</name>
    <name type="common">Chinese Fuzhuan brick tea-fermentation fungus</name>
    <name type="synonym">Eurotium cristatum</name>
    <dbReference type="NCBI Taxonomy" id="573508"/>
    <lineage>
        <taxon>Eukaryota</taxon>
        <taxon>Fungi</taxon>
        <taxon>Dikarya</taxon>
        <taxon>Ascomycota</taxon>
        <taxon>Pezizomycotina</taxon>
        <taxon>Eurotiomycetes</taxon>
        <taxon>Eurotiomycetidae</taxon>
        <taxon>Eurotiales</taxon>
        <taxon>Aspergillaceae</taxon>
        <taxon>Aspergillus</taxon>
        <taxon>Aspergillus subgen. Aspergillus</taxon>
    </lineage>
</organism>
<gene>
    <name evidence="2" type="ORF">SI65_07546</name>
</gene>
<dbReference type="PANTHER" id="PTHR42068">
    <property type="entry name" value="YALI0B18964P"/>
    <property type="match status" value="1"/>
</dbReference>
<dbReference type="PANTHER" id="PTHR42068:SF1">
    <property type="entry name" value="YALI0B18964P"/>
    <property type="match status" value="1"/>
</dbReference>
<accession>A0A1E3B877</accession>
<feature type="compositionally biased region" description="Polar residues" evidence="1">
    <location>
        <begin position="87"/>
        <end position="99"/>
    </location>
</feature>
<feature type="compositionally biased region" description="Acidic residues" evidence="1">
    <location>
        <begin position="449"/>
        <end position="459"/>
    </location>
</feature>
<dbReference type="OrthoDB" id="5396252at2759"/>
<feature type="compositionally biased region" description="Basic and acidic residues" evidence="1">
    <location>
        <begin position="185"/>
        <end position="198"/>
    </location>
</feature>
<feature type="compositionally biased region" description="Polar residues" evidence="1">
    <location>
        <begin position="411"/>
        <end position="425"/>
    </location>
</feature>
<feature type="compositionally biased region" description="Polar residues" evidence="1">
    <location>
        <begin position="487"/>
        <end position="496"/>
    </location>
</feature>
<evidence type="ECO:0000256" key="1">
    <source>
        <dbReference type="SAM" id="MobiDB-lite"/>
    </source>
</evidence>
<keyword evidence="3" id="KW-1185">Reference proteome</keyword>
<feature type="region of interest" description="Disordered" evidence="1">
    <location>
        <begin position="1"/>
        <end position="339"/>
    </location>
</feature>
<evidence type="ECO:0000313" key="3">
    <source>
        <dbReference type="Proteomes" id="UP000094569"/>
    </source>
</evidence>